<reference evidence="1 2" key="1">
    <citation type="submission" date="2017-03" db="EMBL/GenBank/DDBJ databases">
        <title>Genome of the blue death feigning beetle - Asbolus verrucosus.</title>
        <authorList>
            <person name="Rider S.D."/>
        </authorList>
    </citation>
    <scope>NUCLEOTIDE SEQUENCE [LARGE SCALE GENOMIC DNA]</scope>
    <source>
        <strain evidence="1">Butters</strain>
        <tissue evidence="1">Head and leg muscle</tissue>
    </source>
</reference>
<keyword evidence="2" id="KW-1185">Reference proteome</keyword>
<dbReference type="EMBL" id="QDEB01029509">
    <property type="protein sequence ID" value="RZC40041.1"/>
    <property type="molecule type" value="Genomic_DNA"/>
</dbReference>
<name>A0A482W4F5_ASBVE</name>
<organism evidence="1 2">
    <name type="scientific">Asbolus verrucosus</name>
    <name type="common">Desert ironclad beetle</name>
    <dbReference type="NCBI Taxonomy" id="1661398"/>
    <lineage>
        <taxon>Eukaryota</taxon>
        <taxon>Metazoa</taxon>
        <taxon>Ecdysozoa</taxon>
        <taxon>Arthropoda</taxon>
        <taxon>Hexapoda</taxon>
        <taxon>Insecta</taxon>
        <taxon>Pterygota</taxon>
        <taxon>Neoptera</taxon>
        <taxon>Endopterygota</taxon>
        <taxon>Coleoptera</taxon>
        <taxon>Polyphaga</taxon>
        <taxon>Cucujiformia</taxon>
        <taxon>Tenebrionidae</taxon>
        <taxon>Pimeliinae</taxon>
        <taxon>Asbolus</taxon>
    </lineage>
</organism>
<dbReference type="AlphaFoldDB" id="A0A482W4F5"/>
<accession>A0A482W4F5</accession>
<dbReference type="Proteomes" id="UP000292052">
    <property type="component" value="Unassembled WGS sequence"/>
</dbReference>
<dbReference type="OrthoDB" id="6614958at2759"/>
<sequence length="128" mass="14712">PPNRLKSHKPFWSDESLNQPFSAANHWKSAWAKAAAFNRNLVENPNIEVPGLNLPRAIWCKLNRQRTGHGKCNDMLYRCNAINNPSCECGEIRQTIKHIVEECPQITFLQGFDEIHQIFPAWLLGYKA</sequence>
<comment type="caution">
    <text evidence="1">The sequence shown here is derived from an EMBL/GenBank/DDBJ whole genome shotgun (WGS) entry which is preliminary data.</text>
</comment>
<evidence type="ECO:0000313" key="1">
    <source>
        <dbReference type="EMBL" id="RZC40041.1"/>
    </source>
</evidence>
<feature type="non-terminal residue" evidence="1">
    <location>
        <position position="1"/>
    </location>
</feature>
<gene>
    <name evidence="1" type="ORF">BDFB_009445</name>
</gene>
<protein>
    <submittedName>
        <fullName evidence="1">Uncharacterized protein</fullName>
    </submittedName>
</protein>
<evidence type="ECO:0000313" key="2">
    <source>
        <dbReference type="Proteomes" id="UP000292052"/>
    </source>
</evidence>
<proteinExistence type="predicted"/>